<reference evidence="10 11" key="1">
    <citation type="submission" date="2020-01" db="EMBL/GenBank/DDBJ databases">
        <authorList>
            <person name="Lee S.D."/>
        </authorList>
    </citation>
    <scope>NUCLEOTIDE SEQUENCE [LARGE SCALE GENOMIC DNA]</scope>
    <source>
        <strain evidence="10 11">SAP-1</strain>
    </source>
</reference>
<evidence type="ECO:0000256" key="3">
    <source>
        <dbReference type="ARBA" id="ARBA00022679"/>
    </source>
</evidence>
<dbReference type="EMBL" id="JAADJU010000013">
    <property type="protein sequence ID" value="NMP29340.1"/>
    <property type="molecule type" value="Genomic_DNA"/>
</dbReference>
<evidence type="ECO:0000256" key="5">
    <source>
        <dbReference type="ARBA" id="ARBA00036820"/>
    </source>
</evidence>
<dbReference type="Proteomes" id="UP000585363">
    <property type="component" value="Unassembled WGS sequence"/>
</dbReference>
<dbReference type="Pfam" id="PF01636">
    <property type="entry name" value="APH"/>
    <property type="match status" value="1"/>
</dbReference>
<evidence type="ECO:0000313" key="11">
    <source>
        <dbReference type="Proteomes" id="UP000585363"/>
    </source>
</evidence>
<protein>
    <recommendedName>
        <fullName evidence="8">Hydroxylysine kinase</fullName>
        <ecNumber evidence="7">2.7.1.81</ecNumber>
    </recommendedName>
</protein>
<comment type="catalytic activity">
    <reaction evidence="5">
        <text>(5R)-5-hydroxy-L-lysine + GTP = (5R)-5-phosphooxy-L-lysine + GDP + H(+)</text>
        <dbReference type="Rhea" id="RHEA:19049"/>
        <dbReference type="ChEBI" id="CHEBI:15378"/>
        <dbReference type="ChEBI" id="CHEBI:37565"/>
        <dbReference type="ChEBI" id="CHEBI:57882"/>
        <dbReference type="ChEBI" id="CHEBI:58189"/>
        <dbReference type="ChEBI" id="CHEBI:58357"/>
        <dbReference type="EC" id="2.7.1.81"/>
    </reaction>
</comment>
<comment type="subcellular location">
    <subcellularLocation>
        <location evidence="1">Cytoplasm</location>
    </subcellularLocation>
</comment>
<dbReference type="InterPro" id="IPR050249">
    <property type="entry name" value="Pseudomonas-type_ThrB"/>
</dbReference>
<evidence type="ECO:0000313" key="10">
    <source>
        <dbReference type="EMBL" id="NMP29340.1"/>
    </source>
</evidence>
<evidence type="ECO:0000256" key="8">
    <source>
        <dbReference type="ARBA" id="ARBA00040505"/>
    </source>
</evidence>
<dbReference type="PANTHER" id="PTHR21064:SF1">
    <property type="entry name" value="HYDROXYLYSINE KINASE"/>
    <property type="match status" value="1"/>
</dbReference>
<dbReference type="PANTHER" id="PTHR21064">
    <property type="entry name" value="AMINOGLYCOSIDE PHOSPHOTRANSFERASE DOMAIN-CONTAINING PROTEIN-RELATED"/>
    <property type="match status" value="1"/>
</dbReference>
<evidence type="ECO:0000256" key="4">
    <source>
        <dbReference type="ARBA" id="ARBA00022777"/>
    </source>
</evidence>
<keyword evidence="3 10" id="KW-0808">Transferase</keyword>
<organism evidence="10 11">
    <name type="scientific">Rouxiella aceris</name>
    <dbReference type="NCBI Taxonomy" id="2703884"/>
    <lineage>
        <taxon>Bacteria</taxon>
        <taxon>Pseudomonadati</taxon>
        <taxon>Pseudomonadota</taxon>
        <taxon>Gammaproteobacteria</taxon>
        <taxon>Enterobacterales</taxon>
        <taxon>Yersiniaceae</taxon>
        <taxon>Rouxiella</taxon>
    </lineage>
</organism>
<dbReference type="InterPro" id="IPR011009">
    <property type="entry name" value="Kinase-like_dom_sf"/>
</dbReference>
<keyword evidence="2" id="KW-0963">Cytoplasm</keyword>
<evidence type="ECO:0000256" key="7">
    <source>
        <dbReference type="ARBA" id="ARBA00038873"/>
    </source>
</evidence>
<dbReference type="InterPro" id="IPR002575">
    <property type="entry name" value="Aminoglycoside_PTrfase"/>
</dbReference>
<reference evidence="10 11" key="2">
    <citation type="submission" date="2020-06" db="EMBL/GenBank/DDBJ databases">
        <title>Polyphasic characterization of a Rahnella strain isolated from tree sap.</title>
        <authorList>
            <person name="Kim I.S."/>
        </authorList>
    </citation>
    <scope>NUCLEOTIDE SEQUENCE [LARGE SCALE GENOMIC DNA]</scope>
    <source>
        <strain evidence="10 11">SAP-1</strain>
    </source>
</reference>
<comment type="function">
    <text evidence="6">Catalyzes the GTP-dependent phosphorylation of 5-hydroxy-L-lysine.</text>
</comment>
<evidence type="ECO:0000256" key="6">
    <source>
        <dbReference type="ARBA" id="ARBA00037368"/>
    </source>
</evidence>
<dbReference type="AlphaFoldDB" id="A0A848MQS3"/>
<dbReference type="EC" id="2.7.1.81" evidence="7"/>
<proteinExistence type="predicted"/>
<evidence type="ECO:0000256" key="2">
    <source>
        <dbReference type="ARBA" id="ARBA00022490"/>
    </source>
</evidence>
<keyword evidence="4" id="KW-0418">Kinase</keyword>
<dbReference type="SUPFAM" id="SSF56112">
    <property type="entry name" value="Protein kinase-like (PK-like)"/>
    <property type="match status" value="1"/>
</dbReference>
<keyword evidence="11" id="KW-1185">Reference proteome</keyword>
<comment type="caution">
    <text evidence="10">The sequence shown here is derived from an EMBL/GenBank/DDBJ whole genome shotgun (WGS) entry which is preliminary data.</text>
</comment>
<name>A0A848MQS3_9GAMM</name>
<gene>
    <name evidence="10" type="ORF">GW590_21040</name>
</gene>
<evidence type="ECO:0000256" key="1">
    <source>
        <dbReference type="ARBA" id="ARBA00004496"/>
    </source>
</evidence>
<dbReference type="Gene3D" id="3.90.1200.10">
    <property type="match status" value="1"/>
</dbReference>
<feature type="domain" description="Aminoglycoside phosphotransferase" evidence="9">
    <location>
        <begin position="38"/>
        <end position="267"/>
    </location>
</feature>
<accession>A0A848MQS3</accession>
<dbReference type="GO" id="GO:0005737">
    <property type="term" value="C:cytoplasm"/>
    <property type="evidence" value="ECO:0007669"/>
    <property type="project" value="UniProtKB-SubCell"/>
</dbReference>
<dbReference type="GO" id="GO:0047992">
    <property type="term" value="F:hydroxylysine kinase activity"/>
    <property type="evidence" value="ECO:0007669"/>
    <property type="project" value="UniProtKB-EC"/>
</dbReference>
<evidence type="ECO:0000259" key="9">
    <source>
        <dbReference type="Pfam" id="PF01636"/>
    </source>
</evidence>
<sequence>MAEASLLTSDAPQVSLPQVQQIAAELYGLQGTPSGLAGERDSNFRLLTANNQGYMLRFINAAEQPAEMAFQSAMLAHIARQDSTLPVPRVVTSLQGETTPHYPMGEQRLTLRMVTYLPGTPQVMMPRTTALMRNLGDTLARLDLALSNFAHPGADRSLLWNLSEMPQMASWIAHLADPAQREAVATVLARYQQDVAPQLSQLRRQVIHNDLNPHNVLVTAEHQVAGIIDFGDALQAPLINELATALAYQLGQGDDLFAAVLPFIQAYHARLPLTDREFALLPTLIACRLALTILIPQRRAVLYPQNRDYLLRNLPAAWRSLAQLMPIPFTQISNLFRHACQSGRHHQEP</sequence>